<evidence type="ECO:0000313" key="1">
    <source>
        <dbReference type="EMBL" id="EDM51693.1"/>
    </source>
</evidence>
<dbReference type="STRING" id="411463.EUBVEN_00998"/>
<sequence>MKRTGLRCDSFGARQGKEQAVFIGIIGSGIMDIAK</sequence>
<reference evidence="1 2" key="1">
    <citation type="submission" date="2007-03" db="EMBL/GenBank/DDBJ databases">
        <authorList>
            <person name="Fulton L."/>
            <person name="Clifton S."/>
            <person name="Fulton B."/>
            <person name="Xu J."/>
            <person name="Minx P."/>
            <person name="Pepin K.H."/>
            <person name="Johnson M."/>
            <person name="Thiruvilangam P."/>
            <person name="Bhonagiri V."/>
            <person name="Nash W.E."/>
            <person name="Mardis E.R."/>
            <person name="Wilson R.K."/>
        </authorList>
    </citation>
    <scope>NUCLEOTIDE SEQUENCE [LARGE SCALE GENOMIC DNA]</scope>
    <source>
        <strain evidence="1 2">ATCC 27560</strain>
    </source>
</reference>
<comment type="caution">
    <text evidence="1">The sequence shown here is derived from an EMBL/GenBank/DDBJ whole genome shotgun (WGS) entry which is preliminary data.</text>
</comment>
<protein>
    <submittedName>
        <fullName evidence="1">Uncharacterized protein</fullName>
    </submittedName>
</protein>
<proteinExistence type="predicted"/>
<reference evidence="1 2" key="2">
    <citation type="submission" date="2007-04" db="EMBL/GenBank/DDBJ databases">
        <title>Draft genome sequence of Eubacterium ventriosum (ATCC 27560).</title>
        <authorList>
            <person name="Sudarsanam P."/>
            <person name="Ley R."/>
            <person name="Guruge J."/>
            <person name="Turnbaugh P.J."/>
            <person name="Mahowald M."/>
            <person name="Liep D."/>
            <person name="Gordon J."/>
        </authorList>
    </citation>
    <scope>NUCLEOTIDE SEQUENCE [LARGE SCALE GENOMIC DNA]</scope>
    <source>
        <strain evidence="1 2">ATCC 27560</strain>
    </source>
</reference>
<accession>A5Z5L9</accession>
<organism evidence="1 2">
    <name type="scientific">Eubacterium ventriosum ATCC 27560</name>
    <dbReference type="NCBI Taxonomy" id="411463"/>
    <lineage>
        <taxon>Bacteria</taxon>
        <taxon>Bacillati</taxon>
        <taxon>Bacillota</taxon>
        <taxon>Clostridia</taxon>
        <taxon>Eubacteriales</taxon>
        <taxon>Eubacteriaceae</taxon>
        <taxon>Eubacterium</taxon>
    </lineage>
</organism>
<name>A5Z5L9_9FIRM</name>
<dbReference type="HOGENOM" id="CLU_3365041_0_0_9"/>
<dbReference type="Proteomes" id="UP000006000">
    <property type="component" value="Unassembled WGS sequence"/>
</dbReference>
<gene>
    <name evidence="1" type="ORF">EUBVEN_00998</name>
</gene>
<dbReference type="EMBL" id="AAVL02000031">
    <property type="protein sequence ID" value="EDM51693.1"/>
    <property type="molecule type" value="Genomic_DNA"/>
</dbReference>
<dbReference type="AlphaFoldDB" id="A5Z5L9"/>
<evidence type="ECO:0000313" key="2">
    <source>
        <dbReference type="Proteomes" id="UP000006000"/>
    </source>
</evidence>